<organism evidence="16 17">
    <name type="scientific">Pseudidiomarina salinarum</name>
    <dbReference type="NCBI Taxonomy" id="435908"/>
    <lineage>
        <taxon>Bacteria</taxon>
        <taxon>Pseudomonadati</taxon>
        <taxon>Pseudomonadota</taxon>
        <taxon>Gammaproteobacteria</taxon>
        <taxon>Alteromonadales</taxon>
        <taxon>Idiomarinaceae</taxon>
        <taxon>Pseudidiomarina</taxon>
    </lineage>
</organism>
<comment type="cofactor">
    <cofactor evidence="1">
        <name>(6R)-5,10-methylene-5,6,7,8-tetrahydrofolate</name>
        <dbReference type="ChEBI" id="CHEBI:15636"/>
    </cofactor>
</comment>
<dbReference type="AlphaFoldDB" id="A0A094LAU2"/>
<dbReference type="PRINTS" id="PR00147">
    <property type="entry name" value="DNAPHOTLYASE"/>
</dbReference>
<evidence type="ECO:0000256" key="13">
    <source>
        <dbReference type="PIRSR" id="PIRSR602081-2"/>
    </source>
</evidence>
<dbReference type="Gene3D" id="3.40.50.620">
    <property type="entry name" value="HUPs"/>
    <property type="match status" value="1"/>
</dbReference>
<feature type="site" description="Electron transfer via tryptophanyl radical" evidence="13">
    <location>
        <position position="358"/>
    </location>
</feature>
<evidence type="ECO:0000259" key="15">
    <source>
        <dbReference type="PROSITE" id="PS51645"/>
    </source>
</evidence>
<feature type="binding site" evidence="12">
    <location>
        <position position="270"/>
    </location>
    <ligand>
        <name>FAD</name>
        <dbReference type="ChEBI" id="CHEBI:57692"/>
    </ligand>
</feature>
<evidence type="ECO:0000256" key="1">
    <source>
        <dbReference type="ARBA" id="ARBA00001932"/>
    </source>
</evidence>
<dbReference type="EC" id="4.1.99.3" evidence="3"/>
<dbReference type="GO" id="GO:0071949">
    <property type="term" value="F:FAD binding"/>
    <property type="evidence" value="ECO:0007669"/>
    <property type="project" value="TreeGrafter"/>
</dbReference>
<evidence type="ECO:0000256" key="9">
    <source>
        <dbReference type="ARBA" id="ARBA00033999"/>
    </source>
</evidence>
<dbReference type="InterPro" id="IPR006050">
    <property type="entry name" value="DNA_photolyase_N"/>
</dbReference>
<dbReference type="OrthoDB" id="9772484at2"/>
<keyword evidence="16" id="KW-0456">Lyase</keyword>
<evidence type="ECO:0000256" key="11">
    <source>
        <dbReference type="ARBA" id="ARBA00083107"/>
    </source>
</evidence>
<protein>
    <recommendedName>
        <fullName evidence="4">Deoxyribodipyrimidine photo-lyase</fullName>
        <ecNumber evidence="3">4.1.99.3</ecNumber>
    </recommendedName>
    <alternativeName>
        <fullName evidence="8">DNA photolyase</fullName>
    </alternativeName>
    <alternativeName>
        <fullName evidence="11">Photoreactivating enzyme</fullName>
    </alternativeName>
</protein>
<dbReference type="Proteomes" id="UP000054363">
    <property type="component" value="Unassembled WGS sequence"/>
</dbReference>
<keyword evidence="5 12" id="KW-0285">Flavoprotein</keyword>
<feature type="binding site" evidence="12">
    <location>
        <begin position="231"/>
        <end position="235"/>
    </location>
    <ligand>
        <name>FAD</name>
        <dbReference type="ChEBI" id="CHEBI:57692"/>
    </ligand>
</feature>
<feature type="site" description="Electron transfer via tryptophanyl radical" evidence="13">
    <location>
        <position position="381"/>
    </location>
</feature>
<comment type="similarity">
    <text evidence="14">Belongs to the DNA photolyase family.</text>
</comment>
<dbReference type="GO" id="GO:0009416">
    <property type="term" value="P:response to light stimulus"/>
    <property type="evidence" value="ECO:0007669"/>
    <property type="project" value="TreeGrafter"/>
</dbReference>
<dbReference type="Gene3D" id="1.25.40.80">
    <property type="match status" value="1"/>
</dbReference>
<dbReference type="STRING" id="435908.IDSA_04715"/>
<dbReference type="GO" id="GO:0003677">
    <property type="term" value="F:DNA binding"/>
    <property type="evidence" value="ECO:0007669"/>
    <property type="project" value="TreeGrafter"/>
</dbReference>
<evidence type="ECO:0000256" key="10">
    <source>
        <dbReference type="ARBA" id="ARBA00059220"/>
    </source>
</evidence>
<feature type="site" description="Electron transfer via tryptophanyl radical" evidence="13">
    <location>
        <position position="305"/>
    </location>
</feature>
<dbReference type="SUPFAM" id="SSF48173">
    <property type="entry name" value="Cryptochrome/photolyase FAD-binding domain"/>
    <property type="match status" value="1"/>
</dbReference>
<dbReference type="GO" id="GO:0000719">
    <property type="term" value="P:photoreactive repair"/>
    <property type="evidence" value="ECO:0007669"/>
    <property type="project" value="UniProtKB-ARBA"/>
</dbReference>
<proteinExistence type="inferred from homology"/>
<dbReference type="PANTHER" id="PTHR11455:SF9">
    <property type="entry name" value="CRYPTOCHROME CIRCADIAN CLOCK 5 ISOFORM X1"/>
    <property type="match status" value="1"/>
</dbReference>
<evidence type="ECO:0000256" key="5">
    <source>
        <dbReference type="ARBA" id="ARBA00022630"/>
    </source>
</evidence>
<dbReference type="Pfam" id="PF00875">
    <property type="entry name" value="DNA_photolyase"/>
    <property type="match status" value="1"/>
</dbReference>
<gene>
    <name evidence="16" type="ORF">IDSA_04715</name>
</gene>
<dbReference type="InterPro" id="IPR018394">
    <property type="entry name" value="DNA_photolyase_1_CS_C"/>
</dbReference>
<reference evidence="16 17" key="1">
    <citation type="submission" date="2014-06" db="EMBL/GenBank/DDBJ databases">
        <title>The draft genome sequence of Idiomarina salinarum ISL-52.</title>
        <authorList>
            <person name="Du J."/>
            <person name="Shao Z."/>
        </authorList>
    </citation>
    <scope>NUCLEOTIDE SEQUENCE [LARGE SCALE GENOMIC DNA]</scope>
    <source>
        <strain evidence="16 17">ISL-52</strain>
    </source>
</reference>
<feature type="binding site" evidence="12">
    <location>
        <position position="219"/>
    </location>
    <ligand>
        <name>FAD</name>
        <dbReference type="ChEBI" id="CHEBI:57692"/>
    </ligand>
</feature>
<evidence type="ECO:0000256" key="6">
    <source>
        <dbReference type="ARBA" id="ARBA00022827"/>
    </source>
</evidence>
<dbReference type="GO" id="GO:0003904">
    <property type="term" value="F:deoxyribodipyrimidine photo-lyase activity"/>
    <property type="evidence" value="ECO:0007669"/>
    <property type="project" value="UniProtKB-EC"/>
</dbReference>
<dbReference type="EMBL" id="JPER01000001">
    <property type="protein sequence ID" value="KFZ31983.1"/>
    <property type="molecule type" value="Genomic_DNA"/>
</dbReference>
<dbReference type="PROSITE" id="PS51645">
    <property type="entry name" value="PHR_CRY_ALPHA_BETA"/>
    <property type="match status" value="1"/>
</dbReference>
<dbReference type="Gene3D" id="1.10.579.10">
    <property type="entry name" value="DNA Cyclobutane Dipyrimidine Photolyase, subunit A, domain 3"/>
    <property type="match status" value="1"/>
</dbReference>
<feature type="binding site" evidence="12">
    <location>
        <begin position="273"/>
        <end position="280"/>
    </location>
    <ligand>
        <name>FAD</name>
        <dbReference type="ChEBI" id="CHEBI:57692"/>
    </ligand>
</feature>
<dbReference type="eggNOG" id="COG0415">
    <property type="taxonomic scope" value="Bacteria"/>
</dbReference>
<evidence type="ECO:0000313" key="16">
    <source>
        <dbReference type="EMBL" id="KFZ31983.1"/>
    </source>
</evidence>
<comment type="cofactor">
    <cofactor evidence="12">
        <name>FAD</name>
        <dbReference type="ChEBI" id="CHEBI:57692"/>
    </cofactor>
    <text evidence="12">Binds 1 FAD per subunit.</text>
</comment>
<dbReference type="SUPFAM" id="SSF52425">
    <property type="entry name" value="Cryptochrome/photolyase, N-terminal domain"/>
    <property type="match status" value="1"/>
</dbReference>
<dbReference type="Pfam" id="PF03441">
    <property type="entry name" value="FAD_binding_7"/>
    <property type="match status" value="1"/>
</dbReference>
<dbReference type="FunFam" id="1.10.579.10:FF:000003">
    <property type="entry name" value="Deoxyribodipyrimidine photo-lyase"/>
    <property type="match status" value="1"/>
</dbReference>
<dbReference type="PANTHER" id="PTHR11455">
    <property type="entry name" value="CRYPTOCHROME"/>
    <property type="match status" value="1"/>
</dbReference>
<dbReference type="InterPro" id="IPR014729">
    <property type="entry name" value="Rossmann-like_a/b/a_fold"/>
</dbReference>
<evidence type="ECO:0000256" key="2">
    <source>
        <dbReference type="ARBA" id="ARBA00005862"/>
    </source>
</evidence>
<evidence type="ECO:0000256" key="8">
    <source>
        <dbReference type="ARBA" id="ARBA00031671"/>
    </source>
</evidence>
<comment type="similarity">
    <text evidence="2">Belongs to the DNA photolyase class-1 family.</text>
</comment>
<name>A0A094LAU2_9GAMM</name>
<evidence type="ECO:0000256" key="3">
    <source>
        <dbReference type="ARBA" id="ARBA00013149"/>
    </source>
</evidence>
<dbReference type="InterPro" id="IPR002081">
    <property type="entry name" value="Cryptochrome/DNA_photolyase_1"/>
</dbReference>
<dbReference type="InterPro" id="IPR036134">
    <property type="entry name" value="Crypto/Photolyase_FAD-like_sf"/>
</dbReference>
<feature type="domain" description="Photolyase/cryptochrome alpha/beta" evidence="15">
    <location>
        <begin position="1"/>
        <end position="133"/>
    </location>
</feature>
<dbReference type="InterPro" id="IPR005101">
    <property type="entry name" value="Cryptochr/Photolyase_FAD-bd"/>
</dbReference>
<keyword evidence="6 12" id="KW-0274">FAD</keyword>
<keyword evidence="7 14" id="KW-0157">Chromophore</keyword>
<evidence type="ECO:0000256" key="14">
    <source>
        <dbReference type="RuleBase" id="RU004182"/>
    </source>
</evidence>
<evidence type="ECO:0000256" key="4">
    <source>
        <dbReference type="ARBA" id="ARBA00014046"/>
    </source>
</evidence>
<evidence type="ECO:0000313" key="17">
    <source>
        <dbReference type="Proteomes" id="UP000054363"/>
    </source>
</evidence>
<keyword evidence="17" id="KW-1185">Reference proteome</keyword>
<comment type="caution">
    <text evidence="16">The sequence shown here is derived from an EMBL/GenBank/DDBJ whole genome shotgun (WGS) entry which is preliminary data.</text>
</comment>
<dbReference type="PROSITE" id="PS00394">
    <property type="entry name" value="DNA_PHOTOLYASES_1_1"/>
    <property type="match status" value="1"/>
</dbReference>
<comment type="function">
    <text evidence="10">Involved in repair of UV radiation-induced DNA damage. Catalyzes the light-dependent monomerization (300-600 nm) of cyclobutyl pyrimidine dimers (in cis-syn configuration), which are formed between adjacent bases on the same DNA strand upon exposure to ultraviolet radiation.</text>
</comment>
<accession>A0A094LAU2</accession>
<comment type="catalytic activity">
    <reaction evidence="9">
        <text>cyclobutadipyrimidine (in DNA) = 2 pyrimidine residues (in DNA).</text>
        <dbReference type="EC" id="4.1.99.3"/>
    </reaction>
</comment>
<evidence type="ECO:0000256" key="12">
    <source>
        <dbReference type="PIRSR" id="PIRSR602081-1"/>
    </source>
</evidence>
<evidence type="ECO:0000256" key="7">
    <source>
        <dbReference type="ARBA" id="ARBA00022991"/>
    </source>
</evidence>
<sequence length="465" mass="53632">MWFRGDLRLTDNPAATAALAEHSGEGPVHAIYLAAGGQWQEHDWAPIKADLLWRHLDCFRQDAAKHGVLLHIVVADTWQDAPRHLLEFCRAHNIDAVHFNREYPVDEQRRDHAVCACLAEHDISCQSYHGLLLVPPVLSPTTDNAYYQKFTPFNRAWREHIALAGIPGPVALTEQDCRSQLQPLPDCPYERRDSSSWQVGEAAIQSQLQQFIDEQIDDYHEDRDRPALDNTSRLSPYWELGVLSPVTAARKLQQLSPDFPDGLNKGADTWLTELAWREFYQHLMHHIPRLSYKKAFKQYTDEFPWRDSDDDFQRWCEGRTGYPIVDAGMRQLAAEGWMHNRLRMIVANFLVKDLRIDWRKGEQFFMRHLIDGSFPANNGGWQWSASTGTDAVPYFRVFNPTRQSEKVDPDGSYIRKWVSELSDCPASCIHAPASWLRSQPDNDYPAPMVDHSKAREEFLKAFKQL</sequence>
<dbReference type="InterPro" id="IPR036155">
    <property type="entry name" value="Crypto/Photolyase_N_sf"/>
</dbReference>